<evidence type="ECO:0000313" key="2">
    <source>
        <dbReference type="EMBL" id="KAL3736069.1"/>
    </source>
</evidence>
<proteinExistence type="predicted"/>
<feature type="region of interest" description="Disordered" evidence="1">
    <location>
        <begin position="254"/>
        <end position="275"/>
    </location>
</feature>
<gene>
    <name evidence="2" type="ORF">ACJRO7_025076</name>
</gene>
<dbReference type="AlphaFoldDB" id="A0ABD3K7R0"/>
<protein>
    <submittedName>
        <fullName evidence="2">Uncharacterized protein</fullName>
    </submittedName>
</protein>
<accession>A0ABD3K7R0</accession>
<keyword evidence="3" id="KW-1185">Reference proteome</keyword>
<dbReference type="EMBL" id="JBJKBG010000006">
    <property type="protein sequence ID" value="KAL3736069.1"/>
    <property type="molecule type" value="Genomic_DNA"/>
</dbReference>
<dbReference type="Proteomes" id="UP001634007">
    <property type="component" value="Unassembled WGS sequence"/>
</dbReference>
<evidence type="ECO:0000313" key="3">
    <source>
        <dbReference type="Proteomes" id="UP001634007"/>
    </source>
</evidence>
<dbReference type="PANTHER" id="PTHR12111">
    <property type="entry name" value="SPLICING FACTOR YJU2"/>
    <property type="match status" value="1"/>
</dbReference>
<comment type="caution">
    <text evidence="2">The sequence shown here is derived from an EMBL/GenBank/DDBJ whole genome shotgun (WGS) entry which is preliminary data.</text>
</comment>
<evidence type="ECO:0000256" key="1">
    <source>
        <dbReference type="SAM" id="MobiDB-lite"/>
    </source>
</evidence>
<reference evidence="2 3" key="1">
    <citation type="submission" date="2024-11" db="EMBL/GenBank/DDBJ databases">
        <title>Chromosome-level genome assembly of Eucalyptus globulus Labill. provides insights into its genome evolution.</title>
        <authorList>
            <person name="Li X."/>
        </authorList>
    </citation>
    <scope>NUCLEOTIDE SEQUENCE [LARGE SCALE GENOMIC DNA]</scope>
    <source>
        <strain evidence="2">CL2024</strain>
        <tissue evidence="2">Fresh tender leaves</tissue>
    </source>
</reference>
<organism evidence="2 3">
    <name type="scientific">Eucalyptus globulus</name>
    <name type="common">Tasmanian blue gum</name>
    <dbReference type="NCBI Taxonomy" id="34317"/>
    <lineage>
        <taxon>Eukaryota</taxon>
        <taxon>Viridiplantae</taxon>
        <taxon>Streptophyta</taxon>
        <taxon>Embryophyta</taxon>
        <taxon>Tracheophyta</taxon>
        <taxon>Spermatophyta</taxon>
        <taxon>Magnoliopsida</taxon>
        <taxon>eudicotyledons</taxon>
        <taxon>Gunneridae</taxon>
        <taxon>Pentapetalae</taxon>
        <taxon>rosids</taxon>
        <taxon>malvids</taxon>
        <taxon>Myrtales</taxon>
        <taxon>Myrtaceae</taxon>
        <taxon>Myrtoideae</taxon>
        <taxon>Eucalypteae</taxon>
        <taxon>Eucalyptus</taxon>
    </lineage>
</organism>
<dbReference type="PANTHER" id="PTHR12111:SF1">
    <property type="entry name" value="SPLICING FACTOR YJU2"/>
    <property type="match status" value="1"/>
</dbReference>
<dbReference type="Pfam" id="PF04502">
    <property type="entry name" value="Saf4_Yju2"/>
    <property type="match status" value="1"/>
</dbReference>
<sequence length="289" mass="32386">MLPMSIRCNTRGNYISGGTKFNSREEEVVGDTYLGIEIFRFYLKCTECSAELTIKTDPRNSDYVVEWGVTGNFEPWRELDEVVKNAKRRRAAEETGNAMKSLENKTLDSKKEMNVVAALDEMKSMKSRHTTVSVDSMLEALQSAYAAKEKKLEEKETAAIKSIVFHIPKILRMRKIYATNEKSLNNNLKKRKFSEEFPDKPADALAETTSRDIWNDRGKSAGSQDRSESKLLLNSSLVRIAVVKKAAPISSLSASVEGTKQDKADKKGGGSSFRLQSKCQNYGISIDDD</sequence>
<feature type="region of interest" description="Disordered" evidence="1">
    <location>
        <begin position="207"/>
        <end position="226"/>
    </location>
</feature>
<name>A0ABD3K7R0_EUCGL</name>
<dbReference type="InterPro" id="IPR007590">
    <property type="entry name" value="Saf4/Yju2"/>
</dbReference>
<feature type="compositionally biased region" description="Basic and acidic residues" evidence="1">
    <location>
        <begin position="259"/>
        <end position="268"/>
    </location>
</feature>
<feature type="compositionally biased region" description="Basic and acidic residues" evidence="1">
    <location>
        <begin position="209"/>
        <end position="226"/>
    </location>
</feature>